<keyword evidence="2" id="KW-1185">Reference proteome</keyword>
<dbReference type="RefSeq" id="WP_090886431.1">
    <property type="nucleotide sequence ID" value="NZ_FOGG01000023.1"/>
</dbReference>
<evidence type="ECO:0000313" key="1">
    <source>
        <dbReference type="EMBL" id="SER97914.1"/>
    </source>
</evidence>
<gene>
    <name evidence="1" type="ORF">SAMN04488023_12354</name>
</gene>
<accession>A0A1H9TLP5</accession>
<protein>
    <recommendedName>
        <fullName evidence="3">Nuclear transport factor 2 family protein</fullName>
    </recommendedName>
</protein>
<sequence length="128" mass="14573">MKTEKDIILNVPEDCNNAPKRRFVRDFVVALFKRDLRMISEKLAEGFTFKIIGNRSVVTIDDLGKHLKTYDNAIELTIDKILSHGKYAACNGIVKSNKEEISFAYFFEFKSAGNNTLKTISEYGISDQ</sequence>
<organism evidence="1 2">
    <name type="scientific">Pedobacter rhizosphaerae</name>
    <dbReference type="NCBI Taxonomy" id="390241"/>
    <lineage>
        <taxon>Bacteria</taxon>
        <taxon>Pseudomonadati</taxon>
        <taxon>Bacteroidota</taxon>
        <taxon>Sphingobacteriia</taxon>
        <taxon>Sphingobacteriales</taxon>
        <taxon>Sphingobacteriaceae</taxon>
        <taxon>Pedobacter</taxon>
    </lineage>
</organism>
<reference evidence="1 2" key="1">
    <citation type="submission" date="2016-10" db="EMBL/GenBank/DDBJ databases">
        <authorList>
            <person name="de Groot N.N."/>
        </authorList>
    </citation>
    <scope>NUCLEOTIDE SEQUENCE [LARGE SCALE GENOMIC DNA]</scope>
    <source>
        <strain evidence="1 2">DSM 18610</strain>
    </source>
</reference>
<dbReference type="Gene3D" id="3.10.450.50">
    <property type="match status" value="1"/>
</dbReference>
<dbReference type="AlphaFoldDB" id="A0A1H9TLP5"/>
<evidence type="ECO:0000313" key="2">
    <source>
        <dbReference type="Proteomes" id="UP000199572"/>
    </source>
</evidence>
<dbReference type="Proteomes" id="UP000199572">
    <property type="component" value="Unassembled WGS sequence"/>
</dbReference>
<proteinExistence type="predicted"/>
<dbReference type="STRING" id="390241.SAMN04488023_12354"/>
<name>A0A1H9TLP5_9SPHI</name>
<dbReference type="EMBL" id="FOGG01000023">
    <property type="protein sequence ID" value="SER97914.1"/>
    <property type="molecule type" value="Genomic_DNA"/>
</dbReference>
<dbReference type="OrthoDB" id="6692273at2"/>
<evidence type="ECO:0008006" key="3">
    <source>
        <dbReference type="Google" id="ProtNLM"/>
    </source>
</evidence>